<dbReference type="InterPro" id="IPR036188">
    <property type="entry name" value="FAD/NAD-bd_sf"/>
</dbReference>
<keyword evidence="16" id="KW-1185">Reference proteome</keyword>
<comment type="function">
    <text evidence="12">Catalyzes the oxidation of L-aspartate to iminoaspartate.</text>
</comment>
<comment type="pathway">
    <text evidence="2 12">Cofactor biosynthesis; NAD(+) biosynthesis; iminoaspartate from L-aspartate (oxidase route): step 1/1.</text>
</comment>
<comment type="catalytic activity">
    <reaction evidence="10">
        <text>L-aspartate + O2 = iminosuccinate + H2O2</text>
        <dbReference type="Rhea" id="RHEA:25876"/>
        <dbReference type="ChEBI" id="CHEBI:15379"/>
        <dbReference type="ChEBI" id="CHEBI:16240"/>
        <dbReference type="ChEBI" id="CHEBI:29991"/>
        <dbReference type="ChEBI" id="CHEBI:77875"/>
        <dbReference type="EC" id="1.4.3.16"/>
    </reaction>
    <physiologicalReaction direction="left-to-right" evidence="10">
        <dbReference type="Rhea" id="RHEA:25877"/>
    </physiologicalReaction>
</comment>
<evidence type="ECO:0000256" key="10">
    <source>
        <dbReference type="ARBA" id="ARBA00048305"/>
    </source>
</evidence>
<comment type="subcellular location">
    <subcellularLocation>
        <location evidence="12">Cytoplasm</location>
    </subcellularLocation>
</comment>
<evidence type="ECO:0000313" key="15">
    <source>
        <dbReference type="EMBL" id="KIP22031.1"/>
    </source>
</evidence>
<dbReference type="SUPFAM" id="SSF46977">
    <property type="entry name" value="Succinate dehydrogenase/fumarate reductase flavoprotein C-terminal domain"/>
    <property type="match status" value="1"/>
</dbReference>
<dbReference type="InterPro" id="IPR037099">
    <property type="entry name" value="Fum_R/Succ_DH_flav-like_C_sf"/>
</dbReference>
<evidence type="ECO:0000259" key="14">
    <source>
        <dbReference type="Pfam" id="PF02910"/>
    </source>
</evidence>
<evidence type="ECO:0000256" key="5">
    <source>
        <dbReference type="ARBA" id="ARBA00021901"/>
    </source>
</evidence>
<name>A0A0D0H1V5_9BACL</name>
<dbReference type="Gene3D" id="3.90.700.10">
    <property type="entry name" value="Succinate dehydrogenase/fumarate reductase flavoprotein, catalytic domain"/>
    <property type="match status" value="1"/>
</dbReference>
<dbReference type="SUPFAM" id="SSF51905">
    <property type="entry name" value="FAD/NAD(P)-binding domain"/>
    <property type="match status" value="1"/>
</dbReference>
<keyword evidence="7 12" id="KW-0662">Pyridine nucleotide biosynthesis</keyword>
<evidence type="ECO:0000256" key="1">
    <source>
        <dbReference type="ARBA" id="ARBA00001974"/>
    </source>
</evidence>
<dbReference type="GO" id="GO:0034628">
    <property type="term" value="P:'de novo' NAD+ biosynthetic process from L-aspartate"/>
    <property type="evidence" value="ECO:0007669"/>
    <property type="project" value="TreeGrafter"/>
</dbReference>
<evidence type="ECO:0000313" key="16">
    <source>
        <dbReference type="Proteomes" id="UP000032047"/>
    </source>
</evidence>
<dbReference type="EMBL" id="JXTG01000002">
    <property type="protein sequence ID" value="KIP22031.1"/>
    <property type="molecule type" value="Genomic_DNA"/>
</dbReference>
<dbReference type="FunFam" id="3.90.700.10:FF:000002">
    <property type="entry name" value="L-aspartate oxidase"/>
    <property type="match status" value="1"/>
</dbReference>
<sequence length="510" mass="57262">MREADVIIVGSGLAALMVAYHLCEHKNVIIFTKSNKETSNSWLAQGGVAAAIHPDDHWLTHYTDTIIAGCEHNDEEAVRILVQEGREVIQQFMNLGFSFDVDEHGQLLFGQEGAHRMRRILHAGGDATGKNMVSFLFEKLSSRVTFIENDPVIDLLVSDGRCVGVQTKNGTYTANAIVIATGGIGQLYTFTSNAETATGDGIAMAYRAGAAVADMEFVQFHPTMLYVDGKAVGLISEAVRGEGAILLTDDGRRVMDGVHPQKDLAPRDVVSRAIEREMKNGHFVFLDISMIPHFSSRFPTITSLCERYQVDWRNGFLPVVPGAHFLMGGIVVNVDGETTLPGLYAVGEAACTGVHGANRLASNSLLEALVFSRRVAFHLLNKTEQRLMLKKSERKENNVHIALPTKEDIQHIMTQYVGIVRDYDQLFYAKQWFEQYSIDELVNMSPEYDDEERTIIYMLIVGWLVTTSALQRRESRGAHYRSDEPFERTYWEKRRIVRTKEEHLMKEGFR</sequence>
<proteinExistence type="inferred from homology"/>
<dbReference type="PRINTS" id="PR00368">
    <property type="entry name" value="FADPNR"/>
</dbReference>
<dbReference type="EC" id="1.4.3.16" evidence="4 11"/>
<evidence type="ECO:0000256" key="4">
    <source>
        <dbReference type="ARBA" id="ARBA00012173"/>
    </source>
</evidence>
<dbReference type="Gene3D" id="3.50.50.60">
    <property type="entry name" value="FAD/NAD(P)-binding domain"/>
    <property type="match status" value="1"/>
</dbReference>
<dbReference type="Proteomes" id="UP000032047">
    <property type="component" value="Unassembled WGS sequence"/>
</dbReference>
<keyword evidence="6 12" id="KW-0285">Flavoprotein</keyword>
<evidence type="ECO:0000259" key="13">
    <source>
        <dbReference type="Pfam" id="PF00890"/>
    </source>
</evidence>
<dbReference type="SUPFAM" id="SSF56425">
    <property type="entry name" value="Succinate dehydrogenase/fumarate reductase flavoprotein, catalytic domain"/>
    <property type="match status" value="1"/>
</dbReference>
<evidence type="ECO:0000256" key="2">
    <source>
        <dbReference type="ARBA" id="ARBA00004950"/>
    </source>
</evidence>
<dbReference type="InterPro" id="IPR003953">
    <property type="entry name" value="FAD-dep_OxRdtase_2_FAD-bd"/>
</dbReference>
<keyword evidence="8 12" id="KW-0274">FAD</keyword>
<accession>A0A0D0H1V5</accession>
<dbReference type="GO" id="GO:0005737">
    <property type="term" value="C:cytoplasm"/>
    <property type="evidence" value="ECO:0007669"/>
    <property type="project" value="UniProtKB-SubCell"/>
</dbReference>
<dbReference type="GO" id="GO:0008734">
    <property type="term" value="F:L-aspartate oxidase activity"/>
    <property type="evidence" value="ECO:0007669"/>
    <property type="project" value="UniProtKB-UniRule"/>
</dbReference>
<dbReference type="InterPro" id="IPR005288">
    <property type="entry name" value="NadB"/>
</dbReference>
<dbReference type="Pfam" id="PF00890">
    <property type="entry name" value="FAD_binding_2"/>
    <property type="match status" value="1"/>
</dbReference>
<keyword evidence="9 12" id="KW-0560">Oxidoreductase</keyword>
<evidence type="ECO:0000256" key="11">
    <source>
        <dbReference type="NCBIfam" id="TIGR00551"/>
    </source>
</evidence>
<dbReference type="NCBIfam" id="TIGR00551">
    <property type="entry name" value="nadB"/>
    <property type="match status" value="1"/>
</dbReference>
<organism evidence="15 16">
    <name type="scientific">Anoxybacillus ayderensis</name>
    <dbReference type="NCBI Taxonomy" id="265546"/>
    <lineage>
        <taxon>Bacteria</taxon>
        <taxon>Bacillati</taxon>
        <taxon>Bacillota</taxon>
        <taxon>Bacilli</taxon>
        <taxon>Bacillales</taxon>
        <taxon>Anoxybacillaceae</taxon>
        <taxon>Anoxybacillus</taxon>
    </lineage>
</organism>
<dbReference type="Gene3D" id="1.20.58.100">
    <property type="entry name" value="Fumarate reductase/succinate dehydrogenase flavoprotein-like, C-terminal domain"/>
    <property type="match status" value="1"/>
</dbReference>
<evidence type="ECO:0000256" key="6">
    <source>
        <dbReference type="ARBA" id="ARBA00022630"/>
    </source>
</evidence>
<evidence type="ECO:0000256" key="9">
    <source>
        <dbReference type="ARBA" id="ARBA00023002"/>
    </source>
</evidence>
<dbReference type="RefSeq" id="WP_042534176.1">
    <property type="nucleotide sequence ID" value="NZ_JXTG01000002.1"/>
</dbReference>
<dbReference type="NCBIfam" id="NF005978">
    <property type="entry name" value="PRK08071.1"/>
    <property type="match status" value="1"/>
</dbReference>
<dbReference type="PANTHER" id="PTHR42716">
    <property type="entry name" value="L-ASPARTATE OXIDASE"/>
    <property type="match status" value="1"/>
</dbReference>
<evidence type="ECO:0000256" key="8">
    <source>
        <dbReference type="ARBA" id="ARBA00022827"/>
    </source>
</evidence>
<comment type="cofactor">
    <cofactor evidence="1 12">
        <name>FAD</name>
        <dbReference type="ChEBI" id="CHEBI:57692"/>
    </cofactor>
</comment>
<dbReference type="Pfam" id="PF02910">
    <property type="entry name" value="Succ_DH_flav_C"/>
    <property type="match status" value="1"/>
</dbReference>
<dbReference type="InterPro" id="IPR015939">
    <property type="entry name" value="Fum_Rdtase/Succ_DH_flav-like_C"/>
</dbReference>
<protein>
    <recommendedName>
        <fullName evidence="5 11">L-aspartate oxidase</fullName>
        <ecNumber evidence="4 11">1.4.3.16</ecNumber>
    </recommendedName>
</protein>
<gene>
    <name evidence="15" type="ORF">JV16_00578</name>
</gene>
<evidence type="ECO:0000256" key="7">
    <source>
        <dbReference type="ARBA" id="ARBA00022642"/>
    </source>
</evidence>
<evidence type="ECO:0000256" key="3">
    <source>
        <dbReference type="ARBA" id="ARBA00008562"/>
    </source>
</evidence>
<feature type="domain" description="Fumarate reductase/succinate dehydrogenase flavoprotein-like C-terminal" evidence="14">
    <location>
        <begin position="407"/>
        <end position="486"/>
    </location>
</feature>
<dbReference type="GO" id="GO:0033765">
    <property type="term" value="F:steroid dehydrogenase activity, acting on the CH-CH group of donors"/>
    <property type="evidence" value="ECO:0007669"/>
    <property type="project" value="UniProtKB-ARBA"/>
</dbReference>
<comment type="caution">
    <text evidence="15">The sequence shown here is derived from an EMBL/GenBank/DDBJ whole genome shotgun (WGS) entry which is preliminary data.</text>
</comment>
<dbReference type="AlphaFoldDB" id="A0A0D0H1V5"/>
<comment type="similarity">
    <text evidence="3 12">Belongs to the FAD-dependent oxidoreductase 2 family. NadB subfamily.</text>
</comment>
<reference evidence="15 16" key="1">
    <citation type="submission" date="2015-01" db="EMBL/GenBank/DDBJ databases">
        <title>Genome sequence of Anoxybacillus ayderensis strain AB04.</title>
        <authorList>
            <person name="Belduz A.O."/>
            <person name="Canakci S."/>
            <person name="Chan K.-G."/>
            <person name="Kahar U.M."/>
            <person name="Yaakob A.S."/>
            <person name="Chan C.S."/>
            <person name="Goh K.M."/>
        </authorList>
    </citation>
    <scope>NUCLEOTIDE SEQUENCE [LARGE SCALE GENOMIC DNA]</scope>
    <source>
        <strain evidence="15 16">AB04</strain>
    </source>
</reference>
<dbReference type="UniPathway" id="UPA00253">
    <property type="reaction ID" value="UER00326"/>
</dbReference>
<feature type="domain" description="FAD-dependent oxidoreductase 2 FAD-binding" evidence="13">
    <location>
        <begin position="5"/>
        <end position="365"/>
    </location>
</feature>
<evidence type="ECO:0000256" key="12">
    <source>
        <dbReference type="RuleBase" id="RU362049"/>
    </source>
</evidence>
<dbReference type="InterPro" id="IPR027477">
    <property type="entry name" value="Succ_DH/fumarate_Rdtase_cat_sf"/>
</dbReference>
<dbReference type="PATRIC" id="fig|265546.4.peg.597"/>
<dbReference type="PANTHER" id="PTHR42716:SF2">
    <property type="entry name" value="L-ASPARTATE OXIDASE, CHLOROPLASTIC"/>
    <property type="match status" value="1"/>
</dbReference>